<feature type="transmembrane region" description="Helical" evidence="2">
    <location>
        <begin position="393"/>
        <end position="417"/>
    </location>
</feature>
<proteinExistence type="predicted"/>
<keyword evidence="4" id="KW-1185">Reference proteome</keyword>
<feature type="transmembrane region" description="Helical" evidence="2">
    <location>
        <begin position="168"/>
        <end position="189"/>
    </location>
</feature>
<protein>
    <recommendedName>
        <fullName evidence="5">Glycosyltransferase RgtA/B/C/D-like domain-containing protein</fullName>
    </recommendedName>
</protein>
<evidence type="ECO:0008006" key="5">
    <source>
        <dbReference type="Google" id="ProtNLM"/>
    </source>
</evidence>
<dbReference type="AlphaFoldDB" id="A0A6L9S6Y3"/>
<accession>A0A6L9S6Y3</accession>
<feature type="transmembrane region" description="Helical" evidence="2">
    <location>
        <begin position="448"/>
        <end position="466"/>
    </location>
</feature>
<feature type="transmembrane region" description="Helical" evidence="2">
    <location>
        <begin position="234"/>
        <end position="249"/>
    </location>
</feature>
<name>A0A6L9S6Y3_9ACTN</name>
<keyword evidence="2" id="KW-0472">Membrane</keyword>
<keyword evidence="2" id="KW-1133">Transmembrane helix</keyword>
<sequence length="628" mass="67245">MVTRAPESSPRTWVTRHGGWSALVPIFWRLLRRRFRGRRAVGVVAVLLFTVTAGQALVGATQIGISNDEPIHQQRMDQWLDTGWYLPPEFFGDDGSIRPDVEAGRLHAYGAAFSAFGHVVAATAGVEQWGDTDHSASAYTARGISVAVLGIAAALAVGYTLRVVTGRWLVGAWAAAATFAMPLWTGYSMFAVKDVPAAAGWTFVTAGLVVALYRPVSGGPAPAETGSPRFGSRPVAVGLLCFAGVWFSFGTRTALWIPLAGTVFIFAVLVACSPGRIRTAVNVKAAAAGLLAGVVAVTALHYRNAAHPVEWLFASVRTSGDFDWTGSTLTAGRLVSEKPPWWYLPAWTASSVPLLLGLLAAIGTVVTIARVTRRRTSGRPSLLRERLGRPGTGMVLWVVQALALPIMATAMSTTMYAGLRQHLYILPAAAALAALGAHVLMQRYHDGWQRSAVLVLLVAAIAVPALEQTRLFPYNFVYKNPLAGPVDGRWEADMHWVSGREALARVPAGQSAWCYTEATVDISGDLVEPTVEHCAGNPKVDVFLPEQGTAVTTEQPPDDGPGIHDTTPDGSGVVEADTPRDVWVIARKYRGSPPAGGCMEHDNVTRPLRGEDVVISYVLRCDASVFNR</sequence>
<feature type="transmembrane region" description="Helical" evidence="2">
    <location>
        <begin position="43"/>
        <end position="65"/>
    </location>
</feature>
<feature type="transmembrane region" description="Helical" evidence="2">
    <location>
        <begin position="195"/>
        <end position="213"/>
    </location>
</feature>
<dbReference type="Proteomes" id="UP000475214">
    <property type="component" value="Unassembled WGS sequence"/>
</dbReference>
<evidence type="ECO:0000256" key="1">
    <source>
        <dbReference type="SAM" id="MobiDB-lite"/>
    </source>
</evidence>
<reference evidence="3 4" key="1">
    <citation type="submission" date="2020-02" db="EMBL/GenBank/DDBJ databases">
        <authorList>
            <person name="Li X.-J."/>
            <person name="Han X.-M."/>
        </authorList>
    </citation>
    <scope>NUCLEOTIDE SEQUENCE [LARGE SCALE GENOMIC DNA]</scope>
    <source>
        <strain evidence="3 4">CCTCC AB 2017055</strain>
    </source>
</reference>
<dbReference type="RefSeq" id="WP_163738421.1">
    <property type="nucleotide sequence ID" value="NZ_JAAGOA010000008.1"/>
</dbReference>
<feature type="transmembrane region" description="Helical" evidence="2">
    <location>
        <begin position="285"/>
        <end position="302"/>
    </location>
</feature>
<feature type="transmembrane region" description="Helical" evidence="2">
    <location>
        <begin position="139"/>
        <end position="161"/>
    </location>
</feature>
<evidence type="ECO:0000256" key="2">
    <source>
        <dbReference type="SAM" id="Phobius"/>
    </source>
</evidence>
<keyword evidence="2" id="KW-0812">Transmembrane</keyword>
<feature type="transmembrane region" description="Helical" evidence="2">
    <location>
        <begin position="255"/>
        <end position="273"/>
    </location>
</feature>
<organism evidence="3 4">
    <name type="scientific">Phytoactinopolyspora halotolerans</name>
    <dbReference type="NCBI Taxonomy" id="1981512"/>
    <lineage>
        <taxon>Bacteria</taxon>
        <taxon>Bacillati</taxon>
        <taxon>Actinomycetota</taxon>
        <taxon>Actinomycetes</taxon>
        <taxon>Jiangellales</taxon>
        <taxon>Jiangellaceae</taxon>
        <taxon>Phytoactinopolyspora</taxon>
    </lineage>
</organism>
<gene>
    <name evidence="3" type="ORF">G1H10_13710</name>
</gene>
<evidence type="ECO:0000313" key="3">
    <source>
        <dbReference type="EMBL" id="NEE01225.1"/>
    </source>
</evidence>
<comment type="caution">
    <text evidence="3">The sequence shown here is derived from an EMBL/GenBank/DDBJ whole genome shotgun (WGS) entry which is preliminary data.</text>
</comment>
<feature type="transmembrane region" description="Helical" evidence="2">
    <location>
        <begin position="352"/>
        <end position="372"/>
    </location>
</feature>
<dbReference type="EMBL" id="JAAGOA010000008">
    <property type="protein sequence ID" value="NEE01225.1"/>
    <property type="molecule type" value="Genomic_DNA"/>
</dbReference>
<feature type="transmembrane region" description="Helical" evidence="2">
    <location>
        <begin position="423"/>
        <end position="441"/>
    </location>
</feature>
<feature type="region of interest" description="Disordered" evidence="1">
    <location>
        <begin position="552"/>
        <end position="575"/>
    </location>
</feature>
<evidence type="ECO:0000313" key="4">
    <source>
        <dbReference type="Proteomes" id="UP000475214"/>
    </source>
</evidence>